<evidence type="ECO:0000256" key="1">
    <source>
        <dbReference type="SAM" id="MobiDB-lite"/>
    </source>
</evidence>
<dbReference type="AlphaFoldDB" id="A0A154P6F8"/>
<feature type="region of interest" description="Disordered" evidence="1">
    <location>
        <begin position="28"/>
        <end position="54"/>
    </location>
</feature>
<keyword evidence="3" id="KW-1185">Reference proteome</keyword>
<name>A0A154P6F8_DUFNO</name>
<dbReference type="Proteomes" id="UP000076502">
    <property type="component" value="Unassembled WGS sequence"/>
</dbReference>
<organism evidence="2 3">
    <name type="scientific">Dufourea novaeangliae</name>
    <name type="common">Sweat bee</name>
    <dbReference type="NCBI Taxonomy" id="178035"/>
    <lineage>
        <taxon>Eukaryota</taxon>
        <taxon>Metazoa</taxon>
        <taxon>Ecdysozoa</taxon>
        <taxon>Arthropoda</taxon>
        <taxon>Hexapoda</taxon>
        <taxon>Insecta</taxon>
        <taxon>Pterygota</taxon>
        <taxon>Neoptera</taxon>
        <taxon>Endopterygota</taxon>
        <taxon>Hymenoptera</taxon>
        <taxon>Apocrita</taxon>
        <taxon>Aculeata</taxon>
        <taxon>Apoidea</taxon>
        <taxon>Anthophila</taxon>
        <taxon>Halictidae</taxon>
        <taxon>Rophitinae</taxon>
        <taxon>Dufourea</taxon>
    </lineage>
</organism>
<feature type="compositionally biased region" description="Basic and acidic residues" evidence="1">
    <location>
        <begin position="226"/>
        <end position="241"/>
    </location>
</feature>
<feature type="region of interest" description="Disordered" evidence="1">
    <location>
        <begin position="225"/>
        <end position="249"/>
    </location>
</feature>
<dbReference type="EMBL" id="KQ434827">
    <property type="protein sequence ID" value="KZC07526.1"/>
    <property type="molecule type" value="Genomic_DNA"/>
</dbReference>
<protein>
    <submittedName>
        <fullName evidence="2">Uncharacterized protein</fullName>
    </submittedName>
</protein>
<reference evidence="2 3" key="1">
    <citation type="submission" date="2015-07" db="EMBL/GenBank/DDBJ databases">
        <title>The genome of Dufourea novaeangliae.</title>
        <authorList>
            <person name="Pan H."/>
            <person name="Kapheim K."/>
        </authorList>
    </citation>
    <scope>NUCLEOTIDE SEQUENCE [LARGE SCALE GENOMIC DNA]</scope>
    <source>
        <strain evidence="2">0120121106</strain>
        <tissue evidence="2">Whole body</tissue>
    </source>
</reference>
<evidence type="ECO:0000313" key="2">
    <source>
        <dbReference type="EMBL" id="KZC07526.1"/>
    </source>
</evidence>
<proteinExistence type="predicted"/>
<evidence type="ECO:0000313" key="3">
    <source>
        <dbReference type="Proteomes" id="UP000076502"/>
    </source>
</evidence>
<gene>
    <name evidence="2" type="ORF">WN55_08297</name>
</gene>
<accession>A0A154P6F8</accession>
<sequence length="288" mass="32397">MPVLFTLRLKRASGPPPLFGPDYVRTAARKKKKTQVGEKRGPTGRPWRSGPGPLYPVSSRLTSIQRECKSLGDRPFRIRAHGDSICARSVNEKTAVVSTPMKISSGCETDKEVKRHSRSTSGKRKRSWKSQILCIQREREDDHFRGGEGLVLEELWEIETLRRSKPQAFRKAVRFELAGFGEYGSFVVPPRGPAATAAAAADRLVSGQGGMKPKRRLLAYLPGPRSAERASRMRRQEDPSYRQRNGQRRGEAWAEEAEELRTNLLFVTRVCVNPVRPCLSAVCPYVRL</sequence>